<gene>
    <name evidence="2" type="ordered locus">Olsu_0233</name>
</gene>
<dbReference type="HOGENOM" id="CLU_503285_0_0_11"/>
<dbReference type="EMBL" id="CP002106">
    <property type="protein sequence ID" value="ADK67362.1"/>
    <property type="molecule type" value="Genomic_DNA"/>
</dbReference>
<dbReference type="AlphaFoldDB" id="E1QY98"/>
<dbReference type="GeneID" id="78511705"/>
<reference evidence="2 3" key="1">
    <citation type="journal article" date="2010" name="Stand. Genomic Sci.">
        <title>Complete genome sequence of Olsenella uli type strain (VPI D76D-27C).</title>
        <authorList>
            <person name="Goker M."/>
            <person name="Held B."/>
            <person name="Lucas S."/>
            <person name="Nolan M."/>
            <person name="Yasawong M."/>
            <person name="Glavina Del Rio T."/>
            <person name="Tice H."/>
            <person name="Cheng J.F."/>
            <person name="Bruce D."/>
            <person name="Detter J.C."/>
            <person name="Tapia R."/>
            <person name="Han C."/>
            <person name="Goodwin L."/>
            <person name="Pitluck S."/>
            <person name="Liolios K."/>
            <person name="Ivanova N."/>
            <person name="Mavromatis K."/>
            <person name="Mikhailova N."/>
            <person name="Pati A."/>
            <person name="Chen A."/>
            <person name="Palaniappan K."/>
            <person name="Land M."/>
            <person name="Hauser L."/>
            <person name="Chang Y.J."/>
            <person name="Jeffries C.D."/>
            <person name="Rohde M."/>
            <person name="Sikorski J."/>
            <person name="Pukall R."/>
            <person name="Woyke T."/>
            <person name="Bristow J."/>
            <person name="Eisen J.A."/>
            <person name="Markowitz V."/>
            <person name="Hugenholtz P."/>
            <person name="Kyrpides N.C."/>
            <person name="Klenk H.P."/>
            <person name="Lapidus A."/>
        </authorList>
    </citation>
    <scope>NUCLEOTIDE SEQUENCE [LARGE SCALE GENOMIC DNA]</scope>
    <source>
        <strain evidence="3">ATCC 49627 / DSM 7084 / CIP 109912 / JCM 12494 / NCIMB 702895 / VPI D76D-27C</strain>
    </source>
</reference>
<keyword evidence="3" id="KW-1185">Reference proteome</keyword>
<feature type="domain" description="DUF4474" evidence="1">
    <location>
        <begin position="331"/>
        <end position="420"/>
    </location>
</feature>
<dbReference type="Proteomes" id="UP000000333">
    <property type="component" value="Chromosome"/>
</dbReference>
<organism evidence="2 3">
    <name type="scientific">Olsenella uli (strain ATCC 49627 / DSM 7084 / CCUG 31166 / CIP 109912 / JCM 12494 / LMG 11480 / NCIMB 702895 / VPI D76D-27C)</name>
    <name type="common">Lactobacillus uli</name>
    <dbReference type="NCBI Taxonomy" id="633147"/>
    <lineage>
        <taxon>Bacteria</taxon>
        <taxon>Bacillati</taxon>
        <taxon>Actinomycetota</taxon>
        <taxon>Coriobacteriia</taxon>
        <taxon>Coriobacteriales</taxon>
        <taxon>Atopobiaceae</taxon>
        <taxon>Olsenella</taxon>
    </lineage>
</organism>
<evidence type="ECO:0000313" key="2">
    <source>
        <dbReference type="EMBL" id="ADK67362.1"/>
    </source>
</evidence>
<evidence type="ECO:0000313" key="3">
    <source>
        <dbReference type="Proteomes" id="UP000000333"/>
    </source>
</evidence>
<name>E1QY98_OLSUV</name>
<dbReference type="Pfam" id="PF14751">
    <property type="entry name" value="DUF4474"/>
    <property type="match status" value="1"/>
</dbReference>
<evidence type="ECO:0000259" key="1">
    <source>
        <dbReference type="Pfam" id="PF14751"/>
    </source>
</evidence>
<protein>
    <recommendedName>
        <fullName evidence="1">DUF4474 domain-containing protein</fullName>
    </recommendedName>
</protein>
<dbReference type="KEGG" id="ols:Olsu_0233"/>
<proteinExistence type="predicted"/>
<dbReference type="InterPro" id="IPR029322">
    <property type="entry name" value="DUF4474"/>
</dbReference>
<sequence>MRSNVGALMIDLRNNSLAANGACDEASLQTSALQEVIDDTSAGESAAYRSMRDYLTQVRMPAIVLQDDFLLAFVKDVYADMGQVGEKLLPLGPVVDTDALADSVAQRRFWANTLYGQADSLPAAVPLLADGLRGFADMVMGQADELQRRLDLALEYLGDGSIYAASSAYAGSLQRQQDALASVGRDPVTGAFDISGLDLSWVPQLDEGWQRRHNRAVLERYFTLDDDGNITGVRPGMEARLGELLDIVRQSLLGDGAPAEIGRLTADERYVLLYLAIKDGPQMLSRESSAMQSAIGALAGQFSVQDIISHIEDFSNMVDGNDENPLTQYLAFTTDDGIFYGKDMRTSIQHKSGFGDWIEFFGPFLGMDLDTDITTFAYGGKEYRIQTWDGTYGAGVAYGGEVAVYTRDAPTSPSDEYLAMTSQEIRDNLDVLSARQTKSIFTTYESAEGSDVPNIHITVNTGGADHVDREAGKGNWTFDSKIVPRYDDGSIKPGYKKQDTSVEASLVFEDEGLQEAAMNALMEDGVNVTEKGDKLVVTWSK</sequence>
<dbReference type="STRING" id="633147.Olsu_0233"/>
<dbReference type="RefSeq" id="WP_013251114.1">
    <property type="nucleotide sequence ID" value="NC_014363.1"/>
</dbReference>
<accession>E1QY98</accession>